<feature type="chain" id="PRO_5034707502" evidence="1">
    <location>
        <begin position="20"/>
        <end position="66"/>
    </location>
</feature>
<sequence length="66" mass="7267">MKKLFLFSVIMFTSATSMAANNYEGGVSGQLLDNSSVINSLTNSNDDYEILENGCFLYKNAIMQVC</sequence>
<proteinExistence type="predicted"/>
<protein>
    <submittedName>
        <fullName evidence="3">Uncharacterized protein</fullName>
    </submittedName>
</protein>
<dbReference type="Proteomes" id="UP000031883">
    <property type="component" value="Chromosome"/>
</dbReference>
<evidence type="ECO:0000256" key="1">
    <source>
        <dbReference type="SAM" id="SignalP"/>
    </source>
</evidence>
<evidence type="ECO:0000313" key="4">
    <source>
        <dbReference type="Proteomes" id="UP000031883"/>
    </source>
</evidence>
<keyword evidence="4" id="KW-1185">Reference proteome</keyword>
<evidence type="ECO:0000313" key="2">
    <source>
        <dbReference type="EMBL" id="AJJ36623.1"/>
    </source>
</evidence>
<reference evidence="2 4" key="1">
    <citation type="journal article" date="2015" name="Genome Announc.">
        <title>Thirty-Two Complete Genome Assemblies of Nine Yersinia Species, Including Y. pestis, Y. pseudotuberculosis, and Y. enterocolitica.</title>
        <authorList>
            <person name="Johnson S.L."/>
            <person name="Daligault H.E."/>
            <person name="Davenport K.W."/>
            <person name="Jaissle J."/>
            <person name="Frey K.G."/>
            <person name="Ladner J.T."/>
            <person name="Broomall S.M."/>
            <person name="Bishop-Lilly K.A."/>
            <person name="Bruce D.C."/>
            <person name="Coyne S.R."/>
            <person name="Gibbons H.S."/>
            <person name="Lo C.C."/>
            <person name="Munk A.C."/>
            <person name="Rosenzweig C.N."/>
            <person name="Koroleva G.I."/>
            <person name="Palacios G.F."/>
            <person name="Redden C.L."/>
            <person name="Xu Y."/>
            <person name="Minogue T.D."/>
            <person name="Chain P.S."/>
        </authorList>
    </citation>
    <scope>NUCLEOTIDE SEQUENCE [LARGE SCALE GENOMIC DNA]</scope>
    <source>
        <strain evidence="2 4">Y231</strain>
    </source>
</reference>
<evidence type="ECO:0000313" key="5">
    <source>
        <dbReference type="Proteomes" id="UP000265864"/>
    </source>
</evidence>
<dbReference type="AlphaFoldDB" id="A0A386HHL7"/>
<gene>
    <name evidence="2" type="ORF">CH54_3393</name>
    <name evidence="3" type="ORF">DXZ79_16220</name>
</gene>
<reference evidence="3 5" key="2">
    <citation type="submission" date="2018-09" db="EMBL/GenBank/DDBJ databases">
        <title>Yersinia kristensenii subsp. rochesterensis subsp. nov., Isolated from Human Feces.</title>
        <authorList>
            <person name="Cunningham S.A."/>
            <person name="Jeraldo P."/>
            <person name="Patel R."/>
        </authorList>
    </citation>
    <scope>NUCLEOTIDE SEQUENCE [LARGE SCALE GENOMIC DNA]</scope>
    <source>
        <strain evidence="3 5">ATCC BAA-2637</strain>
    </source>
</reference>
<feature type="signal peptide" evidence="1">
    <location>
        <begin position="1"/>
        <end position="19"/>
    </location>
</feature>
<dbReference type="Proteomes" id="UP000265864">
    <property type="component" value="Chromosome"/>
</dbReference>
<dbReference type="RefSeq" id="WP_038631033.1">
    <property type="nucleotide sequence ID" value="NZ_CABHXM010000023.1"/>
</dbReference>
<dbReference type="GeneID" id="82552289"/>
<accession>A0A386HHL7</accession>
<dbReference type="EMBL" id="CP032482">
    <property type="protein sequence ID" value="AYD45106.1"/>
    <property type="molecule type" value="Genomic_DNA"/>
</dbReference>
<dbReference type="EMBL" id="CP009997">
    <property type="protein sequence ID" value="AJJ36623.1"/>
    <property type="molecule type" value="Genomic_DNA"/>
</dbReference>
<keyword evidence="1" id="KW-0732">Signal</keyword>
<name>A0A386HHL7_9GAMM</name>
<organism evidence="3 5">
    <name type="scientific">Yersinia rochesterensis</name>
    <dbReference type="NCBI Taxonomy" id="1604335"/>
    <lineage>
        <taxon>Bacteria</taxon>
        <taxon>Pseudomonadati</taxon>
        <taxon>Pseudomonadota</taxon>
        <taxon>Gammaproteobacteria</taxon>
        <taxon>Enterobacterales</taxon>
        <taxon>Yersiniaceae</taxon>
        <taxon>Yersinia</taxon>
    </lineage>
</organism>
<evidence type="ECO:0000313" key="3">
    <source>
        <dbReference type="EMBL" id="AYD45106.1"/>
    </source>
</evidence>